<evidence type="ECO:0000313" key="2">
    <source>
        <dbReference type="Proteomes" id="UP001163321"/>
    </source>
</evidence>
<name>A0ACC0VV63_9STRA</name>
<reference evidence="1 2" key="1">
    <citation type="journal article" date="2022" name="bioRxiv">
        <title>The genome of the oomycete Peronosclerospora sorghi, a cosmopolitan pathogen of maize and sorghum, is inflated with dispersed pseudogenes.</title>
        <authorList>
            <person name="Fletcher K."/>
            <person name="Martin F."/>
            <person name="Isakeit T."/>
            <person name="Cavanaugh K."/>
            <person name="Magill C."/>
            <person name="Michelmore R."/>
        </authorList>
    </citation>
    <scope>NUCLEOTIDE SEQUENCE [LARGE SCALE GENOMIC DNA]</scope>
    <source>
        <strain evidence="1">P6</strain>
    </source>
</reference>
<keyword evidence="2" id="KW-1185">Reference proteome</keyword>
<accession>A0ACC0VV63</accession>
<proteinExistence type="predicted"/>
<sequence length="262" mass="29871">MDRNVMHQAESRGVSRQVRFGTTTLMGVTLSMQKFLETPLVAQWKFPFVVNPRFCRRRATTLELTDNFWTHAVDANGYAVREVNSDRVLFRIMPVVDGEVSDGRTKWLVDEYGIPVAHTVPRDDPRASSYDVCLGKRSQLEPKPLTTVKIKFIPGKGDPLFAEVDDPHTGSKSRVGCNGMWRQRVAMLYLQRGRESQREPIAKVYRPTKHRRKKTDRDNVYHVETAIGVDVAFVLLICAAMDDSTAHFHKAMSMRCLGCKMK</sequence>
<dbReference type="EMBL" id="CM047585">
    <property type="protein sequence ID" value="KAI9909799.1"/>
    <property type="molecule type" value="Genomic_DNA"/>
</dbReference>
<evidence type="ECO:0000313" key="1">
    <source>
        <dbReference type="EMBL" id="KAI9909799.1"/>
    </source>
</evidence>
<dbReference type="Proteomes" id="UP001163321">
    <property type="component" value="Chromosome 6"/>
</dbReference>
<comment type="caution">
    <text evidence="1">The sequence shown here is derived from an EMBL/GenBank/DDBJ whole genome shotgun (WGS) entry which is preliminary data.</text>
</comment>
<gene>
    <name evidence="1" type="ORF">PsorP6_010587</name>
</gene>
<protein>
    <submittedName>
        <fullName evidence="1">Uncharacterized protein</fullName>
    </submittedName>
</protein>
<organism evidence="1 2">
    <name type="scientific">Peronosclerospora sorghi</name>
    <dbReference type="NCBI Taxonomy" id="230839"/>
    <lineage>
        <taxon>Eukaryota</taxon>
        <taxon>Sar</taxon>
        <taxon>Stramenopiles</taxon>
        <taxon>Oomycota</taxon>
        <taxon>Peronosporomycetes</taxon>
        <taxon>Peronosporales</taxon>
        <taxon>Peronosporaceae</taxon>
        <taxon>Peronosclerospora</taxon>
    </lineage>
</organism>